<dbReference type="Proteomes" id="UP000635071">
    <property type="component" value="Unassembled WGS sequence"/>
</dbReference>
<dbReference type="InterPro" id="IPR027417">
    <property type="entry name" value="P-loop_NTPase"/>
</dbReference>
<dbReference type="Pfam" id="PF00685">
    <property type="entry name" value="Sulfotransfer_1"/>
    <property type="match status" value="1"/>
</dbReference>
<evidence type="ECO:0000313" key="5">
    <source>
        <dbReference type="Proteomes" id="UP000635071"/>
    </source>
</evidence>
<evidence type="ECO:0000259" key="3">
    <source>
        <dbReference type="Pfam" id="PF00685"/>
    </source>
</evidence>
<dbReference type="SUPFAM" id="SSF52540">
    <property type="entry name" value="P-loop containing nucleoside triphosphate hydrolases"/>
    <property type="match status" value="1"/>
</dbReference>
<gene>
    <name evidence="4" type="ORF">GCM10011529_14220</name>
</gene>
<protein>
    <submittedName>
        <fullName evidence="4">Sulfotransferase</fullName>
    </submittedName>
</protein>
<keyword evidence="5" id="KW-1185">Reference proteome</keyword>
<sequence length="265" mass="29985">MTARYGQLRLARASNTIDALLISYPKSGRTWFRFILATYFAHVIGLEADIDLHSMFGILPNLDWDRKRGIPAYQAGPTRGLVPLIAVSHRYRSLVTPVPVIMMVRDPRDVIVSAYFHATRHKHRYTGTIDDFVRDDAQGLPDLMQYLNECALLLEKHPRCVVTYERLSAAPEAETARVLRFLGQEPDADCVRRAVAAANIEAMRALEVESGIPGHDYDRTDPEALRMRRGAAGGYRDYLSKDTLDWIDETCRQRLDTATLRLLAA</sequence>
<accession>A0A916ZQA7</accession>
<dbReference type="Gene3D" id="3.40.50.300">
    <property type="entry name" value="P-loop containing nucleotide triphosphate hydrolases"/>
    <property type="match status" value="1"/>
</dbReference>
<dbReference type="PANTHER" id="PTHR11783">
    <property type="entry name" value="SULFOTRANSFERASE SULT"/>
    <property type="match status" value="1"/>
</dbReference>
<keyword evidence="2" id="KW-0808">Transferase</keyword>
<dbReference type="EMBL" id="BMJM01000004">
    <property type="protein sequence ID" value="GGE08952.1"/>
    <property type="molecule type" value="Genomic_DNA"/>
</dbReference>
<comment type="similarity">
    <text evidence="1">Belongs to the sulfotransferase 1 family.</text>
</comment>
<organism evidence="4 5">
    <name type="scientific">Sandarakinorhabdus glacialis</name>
    <dbReference type="NCBI Taxonomy" id="1614636"/>
    <lineage>
        <taxon>Bacteria</taxon>
        <taxon>Pseudomonadati</taxon>
        <taxon>Pseudomonadota</taxon>
        <taxon>Alphaproteobacteria</taxon>
        <taxon>Sphingomonadales</taxon>
        <taxon>Sphingosinicellaceae</taxon>
        <taxon>Sandarakinorhabdus</taxon>
    </lineage>
</organism>
<evidence type="ECO:0000313" key="4">
    <source>
        <dbReference type="EMBL" id="GGE08952.1"/>
    </source>
</evidence>
<proteinExistence type="inferred from homology"/>
<feature type="domain" description="Sulfotransferase" evidence="3">
    <location>
        <begin position="18"/>
        <end position="256"/>
    </location>
</feature>
<dbReference type="InterPro" id="IPR000863">
    <property type="entry name" value="Sulfotransferase_dom"/>
</dbReference>
<reference evidence="4" key="1">
    <citation type="journal article" date="2014" name="Int. J. Syst. Evol. Microbiol.">
        <title>Complete genome sequence of Corynebacterium casei LMG S-19264T (=DSM 44701T), isolated from a smear-ripened cheese.</title>
        <authorList>
            <consortium name="US DOE Joint Genome Institute (JGI-PGF)"/>
            <person name="Walter F."/>
            <person name="Albersmeier A."/>
            <person name="Kalinowski J."/>
            <person name="Ruckert C."/>
        </authorList>
    </citation>
    <scope>NUCLEOTIDE SEQUENCE</scope>
    <source>
        <strain evidence="4">CGMCC 1.15519</strain>
    </source>
</reference>
<dbReference type="AlphaFoldDB" id="A0A916ZQA7"/>
<reference evidence="4" key="2">
    <citation type="submission" date="2020-09" db="EMBL/GenBank/DDBJ databases">
        <authorList>
            <person name="Sun Q."/>
            <person name="Zhou Y."/>
        </authorList>
    </citation>
    <scope>NUCLEOTIDE SEQUENCE</scope>
    <source>
        <strain evidence="4">CGMCC 1.15519</strain>
    </source>
</reference>
<evidence type="ECO:0000256" key="2">
    <source>
        <dbReference type="ARBA" id="ARBA00022679"/>
    </source>
</evidence>
<evidence type="ECO:0000256" key="1">
    <source>
        <dbReference type="ARBA" id="ARBA00005771"/>
    </source>
</evidence>
<name>A0A916ZQA7_9SPHN</name>
<dbReference type="GO" id="GO:0008146">
    <property type="term" value="F:sulfotransferase activity"/>
    <property type="evidence" value="ECO:0007669"/>
    <property type="project" value="InterPro"/>
</dbReference>
<comment type="caution">
    <text evidence="4">The sequence shown here is derived from an EMBL/GenBank/DDBJ whole genome shotgun (WGS) entry which is preliminary data.</text>
</comment>